<dbReference type="RefSeq" id="WP_039248537.1">
    <property type="nucleotide sequence ID" value="NZ_JWSY01000048.1"/>
</dbReference>
<dbReference type="STRING" id="172043.RM53_15855"/>
<dbReference type="Pfam" id="PF10988">
    <property type="entry name" value="DUF2807"/>
    <property type="match status" value="1"/>
</dbReference>
<dbReference type="Proteomes" id="UP000031166">
    <property type="component" value="Unassembled WGS sequence"/>
</dbReference>
<proteinExistence type="predicted"/>
<dbReference type="AlphaFoldDB" id="A0A0B4BZP9"/>
<sequence>MKTALIAAAAIATLTGFVAAPASAAEVEIRNAVARVVVIVEDRQDIGVEVTQGQTRLPAIQVRRDGNDVKIDGGLRRNGMWGGNSAIRGCNSGRSDAGQPGQGATVEVRDLGRIRLEDAPLIVVRTPRAVDVSASGAVFGSIGRGARSVELDNGGCGNWNVANVDGDLELGLGGSGAIRAGTSRSLNASVGGSGSISAGSTGALKAAVGGSGNVEVASAGGRSELSIGGSGGVNVRQGRMDKLSVAIGGSGDVRYGGATRDLDVAIAGSGSVRVASATGSVSRSVVGSGTLQIGR</sequence>
<comment type="caution">
    <text evidence="3">The sequence shown here is derived from an EMBL/GenBank/DDBJ whole genome shotgun (WGS) entry which is preliminary data.</text>
</comment>
<feature type="domain" description="Putative auto-transporter adhesin head GIN" evidence="2">
    <location>
        <begin position="36"/>
        <end position="216"/>
    </location>
</feature>
<gene>
    <name evidence="3" type="ORF">RM53_15855</name>
</gene>
<dbReference type="Gene3D" id="2.160.20.120">
    <property type="match status" value="1"/>
</dbReference>
<organism evidence="3 4">
    <name type="scientific">Brevundimonas nasdae</name>
    <dbReference type="NCBI Taxonomy" id="172043"/>
    <lineage>
        <taxon>Bacteria</taxon>
        <taxon>Pseudomonadati</taxon>
        <taxon>Pseudomonadota</taxon>
        <taxon>Alphaproteobacteria</taxon>
        <taxon>Caulobacterales</taxon>
        <taxon>Caulobacteraceae</taxon>
        <taxon>Brevundimonas</taxon>
    </lineage>
</organism>
<name>A0A0B4BZP9_9CAUL</name>
<evidence type="ECO:0000313" key="4">
    <source>
        <dbReference type="Proteomes" id="UP000031166"/>
    </source>
</evidence>
<feature type="signal peptide" evidence="1">
    <location>
        <begin position="1"/>
        <end position="24"/>
    </location>
</feature>
<evidence type="ECO:0000259" key="2">
    <source>
        <dbReference type="Pfam" id="PF10988"/>
    </source>
</evidence>
<evidence type="ECO:0000313" key="3">
    <source>
        <dbReference type="EMBL" id="KIC54104.1"/>
    </source>
</evidence>
<dbReference type="InterPro" id="IPR021255">
    <property type="entry name" value="DUF2807"/>
</dbReference>
<evidence type="ECO:0000256" key="1">
    <source>
        <dbReference type="SAM" id="SignalP"/>
    </source>
</evidence>
<protein>
    <recommendedName>
        <fullName evidence="2">Putative auto-transporter adhesin head GIN domain-containing protein</fullName>
    </recommendedName>
</protein>
<reference evidence="3 4" key="1">
    <citation type="submission" date="2014-12" db="EMBL/GenBank/DDBJ databases">
        <title>Genome sequencing of Brevundimonas nasdae TPW30.</title>
        <authorList>
            <person name="Tan P.W."/>
            <person name="Chan K.-G."/>
        </authorList>
    </citation>
    <scope>NUCLEOTIDE SEQUENCE [LARGE SCALE GENOMIC DNA]</scope>
    <source>
        <strain evidence="3 4">TPW30</strain>
    </source>
</reference>
<keyword evidence="1" id="KW-0732">Signal</keyword>
<feature type="chain" id="PRO_5002100300" description="Putative auto-transporter adhesin head GIN domain-containing protein" evidence="1">
    <location>
        <begin position="25"/>
        <end position="295"/>
    </location>
</feature>
<accession>A0A0B4BZP9</accession>
<dbReference type="EMBL" id="JWSY01000048">
    <property type="protein sequence ID" value="KIC54104.1"/>
    <property type="molecule type" value="Genomic_DNA"/>
</dbReference>